<dbReference type="EMBL" id="KV921870">
    <property type="protein sequence ID" value="ORE09952.1"/>
    <property type="molecule type" value="Genomic_DNA"/>
</dbReference>
<reference evidence="1" key="1">
    <citation type="journal article" date="2016" name="Proc. Natl. Acad. Sci. U.S.A.">
        <title>Lipid metabolic changes in an early divergent fungus govern the establishment of a mutualistic symbiosis with endobacteria.</title>
        <authorList>
            <person name="Lastovetsky O.A."/>
            <person name="Gaspar M.L."/>
            <person name="Mondo S.J."/>
            <person name="LaButti K.M."/>
            <person name="Sandor L."/>
            <person name="Grigoriev I.V."/>
            <person name="Henry S.A."/>
            <person name="Pawlowska T.E."/>
        </authorList>
    </citation>
    <scope>NUCLEOTIDE SEQUENCE [LARGE SCALE GENOMIC DNA]</scope>
    <source>
        <strain evidence="1">ATCC 52814</strain>
    </source>
</reference>
<gene>
    <name evidence="1" type="ORF">BCV72DRAFT_222185</name>
</gene>
<sequence length="71" mass="7910">MEWKSRSTGKGKEHLGNNLAMYNIDSDSIPILYSVGLNKELEGLANLLMPSIVTANASVENHIKDIFEYLD</sequence>
<dbReference type="OrthoDB" id="2435184at2759"/>
<organism evidence="1">
    <name type="scientific">Rhizopus microsporus var. microsporus</name>
    <dbReference type="NCBI Taxonomy" id="86635"/>
    <lineage>
        <taxon>Eukaryota</taxon>
        <taxon>Fungi</taxon>
        <taxon>Fungi incertae sedis</taxon>
        <taxon>Mucoromycota</taxon>
        <taxon>Mucoromycotina</taxon>
        <taxon>Mucoromycetes</taxon>
        <taxon>Mucorales</taxon>
        <taxon>Mucorineae</taxon>
        <taxon>Rhizopodaceae</taxon>
        <taxon>Rhizopus</taxon>
    </lineage>
</organism>
<dbReference type="Proteomes" id="UP000242414">
    <property type="component" value="Unassembled WGS sequence"/>
</dbReference>
<protein>
    <submittedName>
        <fullName evidence="1">Uncharacterized protein</fullName>
    </submittedName>
</protein>
<name>A0A1X0RD77_RHIZD</name>
<dbReference type="AlphaFoldDB" id="A0A1X0RD77"/>
<proteinExistence type="predicted"/>
<accession>A0A1X0RD77</accession>
<dbReference type="VEuPathDB" id="FungiDB:BCV72DRAFT_222185"/>
<evidence type="ECO:0000313" key="1">
    <source>
        <dbReference type="EMBL" id="ORE09952.1"/>
    </source>
</evidence>